<reference evidence="2" key="1">
    <citation type="journal article" date="2020" name="mSystems">
        <title>Genome- and Community-Level Interaction Insights into Carbon Utilization and Element Cycling Functions of Hydrothermarchaeota in Hydrothermal Sediment.</title>
        <authorList>
            <person name="Zhou Z."/>
            <person name="Liu Y."/>
            <person name="Xu W."/>
            <person name="Pan J."/>
            <person name="Luo Z.H."/>
            <person name="Li M."/>
        </authorList>
    </citation>
    <scope>NUCLEOTIDE SEQUENCE [LARGE SCALE GENOMIC DNA]</scope>
    <source>
        <strain evidence="2">HyVt-460</strain>
    </source>
</reference>
<sequence length="107" mass="12325">MMDMILVHCTLPDRDTAQKIARAVLDEHLAACCTITQPVLSLYHWQGKVEQSEETLMLIKTVRRHFDALDALIRKMHPYEVPEIIAHKIDHASDAYGQWIESSVRET</sequence>
<organism evidence="2">
    <name type="scientific">Caldithrix abyssi</name>
    <dbReference type="NCBI Taxonomy" id="187145"/>
    <lineage>
        <taxon>Bacteria</taxon>
        <taxon>Pseudomonadati</taxon>
        <taxon>Calditrichota</taxon>
        <taxon>Calditrichia</taxon>
        <taxon>Calditrichales</taxon>
        <taxon>Calditrichaceae</taxon>
        <taxon>Caldithrix</taxon>
    </lineage>
</organism>
<dbReference type="GO" id="GO:0005507">
    <property type="term" value="F:copper ion binding"/>
    <property type="evidence" value="ECO:0007669"/>
    <property type="project" value="TreeGrafter"/>
</dbReference>
<dbReference type="SUPFAM" id="SSF54913">
    <property type="entry name" value="GlnB-like"/>
    <property type="match status" value="1"/>
</dbReference>
<dbReference type="InterPro" id="IPR011322">
    <property type="entry name" value="N-reg_PII-like_a/b"/>
</dbReference>
<dbReference type="InterPro" id="IPR004323">
    <property type="entry name" value="Ion_tolerance_CutA"/>
</dbReference>
<name>A0A7V5RNB5_CALAY</name>
<dbReference type="InterPro" id="IPR015867">
    <property type="entry name" value="N-reg_PII/ATP_PRibTrfase_C"/>
</dbReference>
<protein>
    <submittedName>
        <fullName evidence="2">Divalent-cation tolerance protein CutA</fullName>
    </submittedName>
</protein>
<dbReference type="EMBL" id="DRLI01000068">
    <property type="protein sequence ID" value="HHM01731.1"/>
    <property type="molecule type" value="Genomic_DNA"/>
</dbReference>
<dbReference type="PANTHER" id="PTHR23419">
    <property type="entry name" value="DIVALENT CATION TOLERANCE CUTA-RELATED"/>
    <property type="match status" value="1"/>
</dbReference>
<dbReference type="Proteomes" id="UP000885771">
    <property type="component" value="Unassembled WGS sequence"/>
</dbReference>
<comment type="caution">
    <text evidence="2">The sequence shown here is derived from an EMBL/GenBank/DDBJ whole genome shotgun (WGS) entry which is preliminary data.</text>
</comment>
<dbReference type="PANTHER" id="PTHR23419:SF8">
    <property type="entry name" value="FI09726P"/>
    <property type="match status" value="1"/>
</dbReference>
<gene>
    <name evidence="2" type="ORF">ENJ15_01870</name>
</gene>
<dbReference type="Gene3D" id="3.30.70.120">
    <property type="match status" value="1"/>
</dbReference>
<dbReference type="GO" id="GO:0010038">
    <property type="term" value="P:response to metal ion"/>
    <property type="evidence" value="ECO:0007669"/>
    <property type="project" value="InterPro"/>
</dbReference>
<dbReference type="Pfam" id="PF03091">
    <property type="entry name" value="CutA1"/>
    <property type="match status" value="1"/>
</dbReference>
<evidence type="ECO:0000256" key="1">
    <source>
        <dbReference type="ARBA" id="ARBA00010169"/>
    </source>
</evidence>
<dbReference type="AlphaFoldDB" id="A0A7V5RNB5"/>
<comment type="similarity">
    <text evidence="1">Belongs to the CutA family.</text>
</comment>
<accession>A0A7V5RNB5</accession>
<evidence type="ECO:0000313" key="2">
    <source>
        <dbReference type="EMBL" id="HHM01731.1"/>
    </source>
</evidence>
<proteinExistence type="inferred from homology"/>